<comment type="caution">
    <text evidence="4">The sequence shown here is derived from an EMBL/GenBank/DDBJ whole genome shotgun (WGS) entry which is preliminary data.</text>
</comment>
<dbReference type="Proteomes" id="UP000193144">
    <property type="component" value="Unassembled WGS sequence"/>
</dbReference>
<feature type="chain" id="PRO_5012621151" description="Mid2 domain-containing protein" evidence="3">
    <location>
        <begin position="29"/>
        <end position="253"/>
    </location>
</feature>
<keyword evidence="2" id="KW-0812">Transmembrane</keyword>
<name>A0A1Y1YQ71_9PLEO</name>
<keyword evidence="3" id="KW-0732">Signal</keyword>
<dbReference type="OrthoDB" id="10571692at2759"/>
<evidence type="ECO:0000313" key="4">
    <source>
        <dbReference type="EMBL" id="ORY00182.1"/>
    </source>
</evidence>
<evidence type="ECO:0000256" key="3">
    <source>
        <dbReference type="SAM" id="SignalP"/>
    </source>
</evidence>
<dbReference type="Gene3D" id="1.20.5.510">
    <property type="entry name" value="Single helix bin"/>
    <property type="match status" value="1"/>
</dbReference>
<protein>
    <recommendedName>
        <fullName evidence="6">Mid2 domain-containing protein</fullName>
    </recommendedName>
</protein>
<dbReference type="AlphaFoldDB" id="A0A1Y1YQ71"/>
<proteinExistence type="predicted"/>
<organism evidence="4 5">
    <name type="scientific">Clohesyomyces aquaticus</name>
    <dbReference type="NCBI Taxonomy" id="1231657"/>
    <lineage>
        <taxon>Eukaryota</taxon>
        <taxon>Fungi</taxon>
        <taxon>Dikarya</taxon>
        <taxon>Ascomycota</taxon>
        <taxon>Pezizomycotina</taxon>
        <taxon>Dothideomycetes</taxon>
        <taxon>Pleosporomycetidae</taxon>
        <taxon>Pleosporales</taxon>
        <taxon>Lindgomycetaceae</taxon>
        <taxon>Clohesyomyces</taxon>
    </lineage>
</organism>
<evidence type="ECO:0000256" key="1">
    <source>
        <dbReference type="SAM" id="MobiDB-lite"/>
    </source>
</evidence>
<keyword evidence="5" id="KW-1185">Reference proteome</keyword>
<reference evidence="4 5" key="1">
    <citation type="submission" date="2016-07" db="EMBL/GenBank/DDBJ databases">
        <title>Pervasive Adenine N6-methylation of Active Genes in Fungi.</title>
        <authorList>
            <consortium name="DOE Joint Genome Institute"/>
            <person name="Mondo S.J."/>
            <person name="Dannebaum R.O."/>
            <person name="Kuo R.C."/>
            <person name="Labutti K."/>
            <person name="Haridas S."/>
            <person name="Kuo A."/>
            <person name="Salamov A."/>
            <person name="Ahrendt S.R."/>
            <person name="Lipzen A."/>
            <person name="Sullivan W."/>
            <person name="Andreopoulos W.B."/>
            <person name="Clum A."/>
            <person name="Lindquist E."/>
            <person name="Daum C."/>
            <person name="Ramamoorthy G.K."/>
            <person name="Gryganskyi A."/>
            <person name="Culley D."/>
            <person name="Magnuson J.K."/>
            <person name="James T.Y."/>
            <person name="O'Malley M.A."/>
            <person name="Stajich J.E."/>
            <person name="Spatafora J.W."/>
            <person name="Visel A."/>
            <person name="Grigoriev I.V."/>
        </authorList>
    </citation>
    <scope>NUCLEOTIDE SEQUENCE [LARGE SCALE GENOMIC DNA]</scope>
    <source>
        <strain evidence="4 5">CBS 115471</strain>
    </source>
</reference>
<feature type="region of interest" description="Disordered" evidence="1">
    <location>
        <begin position="165"/>
        <end position="184"/>
    </location>
</feature>
<feature type="signal peptide" evidence="3">
    <location>
        <begin position="1"/>
        <end position="28"/>
    </location>
</feature>
<sequence>MRLQPRFLSAIALALISALPLNLTLVLASTSPDQPAITAPALLPREVQQNDRLIGYYLPSETLDCENNFFFTTAVFLISKTSSTIATCLGTQWKTKVKEADWWVDCSHRVGINGTSTFVETSTQSNCATGTLLPSLGAPTANLTYYFIPTSGVPSTLYRTAPFKLTSTSTPSSPNQNPSNSSSGDRAAIIGGSVGGAIVLLIVIVCVAVWVLRRGMHKQDEKRAQIERERELMGMGSGAVAEVPLVPVVHYYK</sequence>
<keyword evidence="2" id="KW-1133">Transmembrane helix</keyword>
<feature type="compositionally biased region" description="Low complexity" evidence="1">
    <location>
        <begin position="166"/>
        <end position="184"/>
    </location>
</feature>
<accession>A0A1Y1YQ71</accession>
<evidence type="ECO:0000256" key="2">
    <source>
        <dbReference type="SAM" id="Phobius"/>
    </source>
</evidence>
<keyword evidence="2" id="KW-0472">Membrane</keyword>
<feature type="transmembrane region" description="Helical" evidence="2">
    <location>
        <begin position="187"/>
        <end position="212"/>
    </location>
</feature>
<gene>
    <name evidence="4" type="ORF">BCR34DRAFT_116429</name>
</gene>
<evidence type="ECO:0008006" key="6">
    <source>
        <dbReference type="Google" id="ProtNLM"/>
    </source>
</evidence>
<dbReference type="EMBL" id="MCFA01000187">
    <property type="protein sequence ID" value="ORY00182.1"/>
    <property type="molecule type" value="Genomic_DNA"/>
</dbReference>
<evidence type="ECO:0000313" key="5">
    <source>
        <dbReference type="Proteomes" id="UP000193144"/>
    </source>
</evidence>